<accession>A0A5C6ZLM0</accession>
<feature type="transmembrane region" description="Helical" evidence="1">
    <location>
        <begin position="117"/>
        <end position="141"/>
    </location>
</feature>
<protein>
    <submittedName>
        <fullName evidence="2">Uncharacterized protein</fullName>
    </submittedName>
</protein>
<reference evidence="2 3" key="1">
    <citation type="submission" date="2019-08" db="EMBL/GenBank/DDBJ databases">
        <title>Genomes of Subsaximicrobium wynnwilliamsii strains.</title>
        <authorList>
            <person name="Bowman J.P."/>
        </authorList>
    </citation>
    <scope>NUCLEOTIDE SEQUENCE [LARGE SCALE GENOMIC DNA]</scope>
    <source>
        <strain evidence="2 3">2-80-2</strain>
    </source>
</reference>
<dbReference type="OrthoDB" id="1446429at2"/>
<dbReference type="EMBL" id="VORO01000002">
    <property type="protein sequence ID" value="TXD90775.1"/>
    <property type="molecule type" value="Genomic_DNA"/>
</dbReference>
<dbReference type="AlphaFoldDB" id="A0A5C6ZLM0"/>
<comment type="caution">
    <text evidence="2">The sequence shown here is derived from an EMBL/GenBank/DDBJ whole genome shotgun (WGS) entry which is preliminary data.</text>
</comment>
<feature type="transmembrane region" description="Helical" evidence="1">
    <location>
        <begin position="7"/>
        <end position="28"/>
    </location>
</feature>
<organism evidence="2 3">
    <name type="scientific">Subsaximicrobium wynnwilliamsii</name>
    <dbReference type="NCBI Taxonomy" id="291179"/>
    <lineage>
        <taxon>Bacteria</taxon>
        <taxon>Pseudomonadati</taxon>
        <taxon>Bacteroidota</taxon>
        <taxon>Flavobacteriia</taxon>
        <taxon>Flavobacteriales</taxon>
        <taxon>Flavobacteriaceae</taxon>
        <taxon>Subsaximicrobium</taxon>
    </lineage>
</organism>
<keyword evidence="3" id="KW-1185">Reference proteome</keyword>
<proteinExistence type="predicted"/>
<feature type="transmembrane region" description="Helical" evidence="1">
    <location>
        <begin position="48"/>
        <end position="67"/>
    </location>
</feature>
<dbReference type="Proteomes" id="UP000321578">
    <property type="component" value="Unassembled WGS sequence"/>
</dbReference>
<keyword evidence="1" id="KW-1133">Transmembrane helix</keyword>
<keyword evidence="1" id="KW-0472">Membrane</keyword>
<evidence type="ECO:0000256" key="1">
    <source>
        <dbReference type="SAM" id="Phobius"/>
    </source>
</evidence>
<name>A0A5C6ZLM0_9FLAO</name>
<keyword evidence="1" id="KW-0812">Transmembrane</keyword>
<dbReference type="RefSeq" id="WP_147084877.1">
    <property type="nucleotide sequence ID" value="NZ_VORM01000001.1"/>
</dbReference>
<feature type="transmembrane region" description="Helical" evidence="1">
    <location>
        <begin position="79"/>
        <end position="97"/>
    </location>
</feature>
<sequence>MTIQKIIKIIALVIGLIAIFFLVRIMMIGDEAIEADVANQSVLSNFATLAYIVLAIATFSAVVFSLINLVSNPDKLKKSLLSFAVFAVILVVAYFISSGEARQLSDGTTLTAGQSQLIEAGIKAFYILILLAAFLMLAFGVKKMFSK</sequence>
<evidence type="ECO:0000313" key="3">
    <source>
        <dbReference type="Proteomes" id="UP000321578"/>
    </source>
</evidence>
<evidence type="ECO:0000313" key="2">
    <source>
        <dbReference type="EMBL" id="TXD90775.1"/>
    </source>
</evidence>
<gene>
    <name evidence="2" type="ORF">ESY86_02095</name>
</gene>